<dbReference type="RefSeq" id="WP_267652924.1">
    <property type="nucleotide sequence ID" value="NZ_JAOVZR010000001.1"/>
</dbReference>
<evidence type="ECO:0000313" key="4">
    <source>
        <dbReference type="Proteomes" id="UP001073227"/>
    </source>
</evidence>
<dbReference type="PANTHER" id="PTHR30570:SF1">
    <property type="entry name" value="PHOSPHATE-BINDING PROTEIN PSTS"/>
    <property type="match status" value="1"/>
</dbReference>
<organism evidence="3 4">
    <name type="scientific">Hoeflea algicola</name>
    <dbReference type="NCBI Taxonomy" id="2983763"/>
    <lineage>
        <taxon>Bacteria</taxon>
        <taxon>Pseudomonadati</taxon>
        <taxon>Pseudomonadota</taxon>
        <taxon>Alphaproteobacteria</taxon>
        <taxon>Hyphomicrobiales</taxon>
        <taxon>Rhizobiaceae</taxon>
        <taxon>Hoeflea</taxon>
    </lineage>
</organism>
<dbReference type="EMBL" id="JAOVZR010000001">
    <property type="protein sequence ID" value="MCY0147320.1"/>
    <property type="molecule type" value="Genomic_DNA"/>
</dbReference>
<keyword evidence="1" id="KW-0732">Signal</keyword>
<dbReference type="Proteomes" id="UP001073227">
    <property type="component" value="Unassembled WGS sequence"/>
</dbReference>
<keyword evidence="4" id="KW-1185">Reference proteome</keyword>
<name>A0ABT3Z6C9_9HYPH</name>
<dbReference type="InterPro" id="IPR024370">
    <property type="entry name" value="PBP_domain"/>
</dbReference>
<evidence type="ECO:0000259" key="2">
    <source>
        <dbReference type="Pfam" id="PF12849"/>
    </source>
</evidence>
<proteinExistence type="predicted"/>
<gene>
    <name evidence="3" type="ORF">OEG84_06250</name>
</gene>
<sequence length="257" mass="26692">MSSSLTAAHADNLRMGGTGAAAELMKLLGAAFEAGADDVTVEVIAGLGSSGSIAATIDGALDVAISARPLKPAEVETGLIQSVFAQTPYGLVSSNPKPGDIAASDLAAFYASTTSTWPDGTPVRVILRPNRESDTALLGGMFAGMGEAIDTVRSRIDVPVAATDQDNLELASSLDGSLVGTSLAQVVTEHRQLQFMTINGYEPTLENLENGRYPFAKSFYLMVPGTPTPLAQRFTAFLQSDDGKRILSAAACLPVIN</sequence>
<dbReference type="Pfam" id="PF12849">
    <property type="entry name" value="PBP_like_2"/>
    <property type="match status" value="1"/>
</dbReference>
<evidence type="ECO:0000313" key="3">
    <source>
        <dbReference type="EMBL" id="MCY0147320.1"/>
    </source>
</evidence>
<reference evidence="3" key="1">
    <citation type="submission" date="2022-10" db="EMBL/GenBank/DDBJ databases">
        <title>Hoeflea sp. G2-23, isolated from marine algae.</title>
        <authorList>
            <person name="Kristyanto S."/>
            <person name="Kim J.M."/>
            <person name="Jeon C.O."/>
        </authorList>
    </citation>
    <scope>NUCLEOTIDE SEQUENCE</scope>
    <source>
        <strain evidence="3">G2-23</strain>
    </source>
</reference>
<dbReference type="PANTHER" id="PTHR30570">
    <property type="entry name" value="PERIPLASMIC PHOSPHATE BINDING COMPONENT OF PHOSPHATE ABC TRANSPORTER"/>
    <property type="match status" value="1"/>
</dbReference>
<evidence type="ECO:0000256" key="1">
    <source>
        <dbReference type="ARBA" id="ARBA00022729"/>
    </source>
</evidence>
<comment type="caution">
    <text evidence="3">The sequence shown here is derived from an EMBL/GenBank/DDBJ whole genome shotgun (WGS) entry which is preliminary data.</text>
</comment>
<dbReference type="SUPFAM" id="SSF53850">
    <property type="entry name" value="Periplasmic binding protein-like II"/>
    <property type="match status" value="1"/>
</dbReference>
<dbReference type="InterPro" id="IPR050811">
    <property type="entry name" value="Phosphate_ABC_transporter"/>
</dbReference>
<accession>A0ABT3Z6C9</accession>
<protein>
    <submittedName>
        <fullName evidence="3">Substrate-binding domain-containing protein</fullName>
    </submittedName>
</protein>
<dbReference type="Gene3D" id="3.40.190.10">
    <property type="entry name" value="Periplasmic binding protein-like II"/>
    <property type="match status" value="2"/>
</dbReference>
<feature type="domain" description="PBP" evidence="2">
    <location>
        <begin position="6"/>
        <end position="241"/>
    </location>
</feature>